<dbReference type="EMBL" id="JBHLVF010000064">
    <property type="protein sequence ID" value="MFC0396652.1"/>
    <property type="molecule type" value="Genomic_DNA"/>
</dbReference>
<proteinExistence type="predicted"/>
<accession>A0ABV6JM75</accession>
<dbReference type="PANTHER" id="PTHR20883">
    <property type="entry name" value="PHYTANOYL-COA DIOXYGENASE DOMAIN CONTAINING 1"/>
    <property type="match status" value="1"/>
</dbReference>
<dbReference type="Gene3D" id="2.60.120.620">
    <property type="entry name" value="q2cbj1_9rhob like domain"/>
    <property type="match status" value="1"/>
</dbReference>
<sequence length="255" mass="29315">MNVNLTFEQLASYEETGYLVLRNVFSEQEVRLWQAECERLQSLEEYVNPRNLRVAFRKVASGEQMIEKFDPLLDVSPVFANLFQDERILAPLRDIYLDEPLLFKDKLIFKLPGNAGYTMHQDAAFWHGFPYEGLISVMVAIDGATKENGGLELFPGYHDKFRQKEALRNFDAEEVAAIDASKGVIYETNPGDMILFSSLTPHQSGTNTSNSSRRQLFLTYSPSKNGQLYKAHYQHYRRYVTRGADANALNEKYFK</sequence>
<gene>
    <name evidence="1" type="ORF">ACFFJ8_35550</name>
</gene>
<comment type="caution">
    <text evidence="1">The sequence shown here is derived from an EMBL/GenBank/DDBJ whole genome shotgun (WGS) entry which is preliminary data.</text>
</comment>
<protein>
    <submittedName>
        <fullName evidence="1">Phytanoyl-CoA dioxygenase family protein</fullName>
    </submittedName>
</protein>
<keyword evidence="1" id="KW-0560">Oxidoreductase</keyword>
<dbReference type="RefSeq" id="WP_204821333.1">
    <property type="nucleotide sequence ID" value="NZ_JANHOF010000012.1"/>
</dbReference>
<dbReference type="SUPFAM" id="SSF51197">
    <property type="entry name" value="Clavaminate synthase-like"/>
    <property type="match status" value="1"/>
</dbReference>
<dbReference type="InterPro" id="IPR008775">
    <property type="entry name" value="Phytyl_CoA_dOase-like"/>
</dbReference>
<evidence type="ECO:0000313" key="1">
    <source>
        <dbReference type="EMBL" id="MFC0396652.1"/>
    </source>
</evidence>
<dbReference type="Pfam" id="PF05721">
    <property type="entry name" value="PhyH"/>
    <property type="match status" value="1"/>
</dbReference>
<reference evidence="1 2" key="1">
    <citation type="submission" date="2024-09" db="EMBL/GenBank/DDBJ databases">
        <authorList>
            <person name="Sun Q."/>
            <person name="Mori K."/>
        </authorList>
    </citation>
    <scope>NUCLEOTIDE SEQUENCE [LARGE SCALE GENOMIC DNA]</scope>
    <source>
        <strain evidence="1 2">CCM 4839</strain>
    </source>
</reference>
<evidence type="ECO:0000313" key="2">
    <source>
        <dbReference type="Proteomes" id="UP001589818"/>
    </source>
</evidence>
<dbReference type="Proteomes" id="UP001589818">
    <property type="component" value="Unassembled WGS sequence"/>
</dbReference>
<dbReference type="GO" id="GO:0051213">
    <property type="term" value="F:dioxygenase activity"/>
    <property type="evidence" value="ECO:0007669"/>
    <property type="project" value="UniProtKB-KW"/>
</dbReference>
<dbReference type="PANTHER" id="PTHR20883:SF48">
    <property type="entry name" value="ECTOINE DIOXYGENASE"/>
    <property type="match status" value="1"/>
</dbReference>
<keyword evidence="1" id="KW-0223">Dioxygenase</keyword>
<name>A0ABV6JM75_9BACL</name>
<organism evidence="1 2">
    <name type="scientific">Paenibacillus mendelii</name>
    <dbReference type="NCBI Taxonomy" id="206163"/>
    <lineage>
        <taxon>Bacteria</taxon>
        <taxon>Bacillati</taxon>
        <taxon>Bacillota</taxon>
        <taxon>Bacilli</taxon>
        <taxon>Bacillales</taxon>
        <taxon>Paenibacillaceae</taxon>
        <taxon>Paenibacillus</taxon>
    </lineage>
</organism>
<keyword evidence="2" id="KW-1185">Reference proteome</keyword>